<dbReference type="Pfam" id="PF09148">
    <property type="entry name" value="DUF1934"/>
    <property type="match status" value="1"/>
</dbReference>
<name>A0A1M5U6V9_9BACI</name>
<accession>A0A1M5U6V9</accession>
<dbReference type="Proteomes" id="UP000184079">
    <property type="component" value="Unassembled WGS sequence"/>
</dbReference>
<protein>
    <submittedName>
        <fullName evidence="1">Uncharacterized beta-barrel protein YwiB, DUF1934 family</fullName>
    </submittedName>
</protein>
<reference evidence="2" key="1">
    <citation type="submission" date="2016-11" db="EMBL/GenBank/DDBJ databases">
        <authorList>
            <person name="Varghese N."/>
            <person name="Submissions S."/>
        </authorList>
    </citation>
    <scope>NUCLEOTIDE SEQUENCE [LARGE SCALE GENOMIC DNA]</scope>
    <source>
        <strain evidence="2">CGMCC 1.6496</strain>
    </source>
</reference>
<keyword evidence="2" id="KW-1185">Reference proteome</keyword>
<dbReference type="SUPFAM" id="SSF50814">
    <property type="entry name" value="Lipocalins"/>
    <property type="match status" value="1"/>
</dbReference>
<dbReference type="EMBL" id="FQXD01000009">
    <property type="protein sequence ID" value="SHH58668.1"/>
    <property type="molecule type" value="Genomic_DNA"/>
</dbReference>
<dbReference type="OrthoDB" id="2352933at2"/>
<dbReference type="RefSeq" id="WP_073009168.1">
    <property type="nucleotide sequence ID" value="NZ_FQXD01000009.1"/>
</dbReference>
<proteinExistence type="predicted"/>
<organism evidence="1 2">
    <name type="scientific">Virgibacillus chiguensis</name>
    <dbReference type="NCBI Taxonomy" id="411959"/>
    <lineage>
        <taxon>Bacteria</taxon>
        <taxon>Bacillati</taxon>
        <taxon>Bacillota</taxon>
        <taxon>Bacilli</taxon>
        <taxon>Bacillales</taxon>
        <taxon>Bacillaceae</taxon>
        <taxon>Virgibacillus</taxon>
    </lineage>
</organism>
<dbReference type="InterPro" id="IPR015231">
    <property type="entry name" value="DUF1934"/>
</dbReference>
<evidence type="ECO:0000313" key="2">
    <source>
        <dbReference type="Proteomes" id="UP000184079"/>
    </source>
</evidence>
<dbReference type="AlphaFoldDB" id="A0A1M5U6V9"/>
<dbReference type="InterPro" id="IPR012674">
    <property type="entry name" value="Calycin"/>
</dbReference>
<evidence type="ECO:0000313" key="1">
    <source>
        <dbReference type="EMBL" id="SHH58668.1"/>
    </source>
</evidence>
<gene>
    <name evidence="1" type="ORF">SAMN05421807_10950</name>
</gene>
<sequence length="148" mass="17028">MSNNKQQTAVWIELHTTINDNGQKEFHESKQAGTLYQKENIDVLTFEEVVEDASVVKNMITIQREKVNLKRSGNVTMNQQFHMNQTTENVLKHPYGNIHMETYTTAIVYEPLSSTKNGNLQIVYDLKLNGQDARQQTLDLVIKEEDMA</sequence>
<dbReference type="Gene3D" id="2.40.128.20">
    <property type="match status" value="1"/>
</dbReference>